<dbReference type="AlphaFoldDB" id="A0AAD7A585"/>
<dbReference type="EMBL" id="JARIHO010000016">
    <property type="protein sequence ID" value="KAJ7349246.1"/>
    <property type="molecule type" value="Genomic_DNA"/>
</dbReference>
<organism evidence="2 3">
    <name type="scientific">Mycena albidolilacea</name>
    <dbReference type="NCBI Taxonomy" id="1033008"/>
    <lineage>
        <taxon>Eukaryota</taxon>
        <taxon>Fungi</taxon>
        <taxon>Dikarya</taxon>
        <taxon>Basidiomycota</taxon>
        <taxon>Agaricomycotina</taxon>
        <taxon>Agaricomycetes</taxon>
        <taxon>Agaricomycetidae</taxon>
        <taxon>Agaricales</taxon>
        <taxon>Marasmiineae</taxon>
        <taxon>Mycenaceae</taxon>
        <taxon>Mycena</taxon>
    </lineage>
</organism>
<evidence type="ECO:0000313" key="3">
    <source>
        <dbReference type="Proteomes" id="UP001218218"/>
    </source>
</evidence>
<feature type="compositionally biased region" description="Low complexity" evidence="1">
    <location>
        <begin position="87"/>
        <end position="101"/>
    </location>
</feature>
<keyword evidence="3" id="KW-1185">Reference proteome</keyword>
<sequence>MAPNRNKKKKICHCTPDYNQWRSCRTQQRHYQNAPDPGLIAPSDSGSSSSDSEDELDPELPSAAPPQHPSQSPDFVPDTPNSHQSTPDNDPMDINNAMDIDNASDSDSDSASDSGTAGNPGHFNFLAPAEDEEFEIDGWSGFDEVLDADGPVGSREEMLTQLEEMVAPGRDAELWAVRNDILTDQDCDNIRAFHFKMISNMSREVFEQLRFAFNHKLGLSSEYVILHRVAVLSHVEPMWIHCCVNSCMAYTDDDAELHACRFCKEPRFTPIPHKPHRFFFAIFLLSPASRVTSRTVFW</sequence>
<comment type="caution">
    <text evidence="2">The sequence shown here is derived from an EMBL/GenBank/DDBJ whole genome shotgun (WGS) entry which is preliminary data.</text>
</comment>
<name>A0AAD7A585_9AGAR</name>
<reference evidence="2" key="1">
    <citation type="submission" date="2023-03" db="EMBL/GenBank/DDBJ databases">
        <title>Massive genome expansion in bonnet fungi (Mycena s.s.) driven by repeated elements and novel gene families across ecological guilds.</title>
        <authorList>
            <consortium name="Lawrence Berkeley National Laboratory"/>
            <person name="Harder C.B."/>
            <person name="Miyauchi S."/>
            <person name="Viragh M."/>
            <person name="Kuo A."/>
            <person name="Thoen E."/>
            <person name="Andreopoulos B."/>
            <person name="Lu D."/>
            <person name="Skrede I."/>
            <person name="Drula E."/>
            <person name="Henrissat B."/>
            <person name="Morin E."/>
            <person name="Kohler A."/>
            <person name="Barry K."/>
            <person name="LaButti K."/>
            <person name="Morin E."/>
            <person name="Salamov A."/>
            <person name="Lipzen A."/>
            <person name="Mereny Z."/>
            <person name="Hegedus B."/>
            <person name="Baldrian P."/>
            <person name="Stursova M."/>
            <person name="Weitz H."/>
            <person name="Taylor A."/>
            <person name="Grigoriev I.V."/>
            <person name="Nagy L.G."/>
            <person name="Martin F."/>
            <person name="Kauserud H."/>
        </authorList>
    </citation>
    <scope>NUCLEOTIDE SEQUENCE</scope>
    <source>
        <strain evidence="2">CBHHK002</strain>
    </source>
</reference>
<feature type="region of interest" description="Disordered" evidence="1">
    <location>
        <begin position="26"/>
        <end position="125"/>
    </location>
</feature>
<evidence type="ECO:0000256" key="1">
    <source>
        <dbReference type="SAM" id="MobiDB-lite"/>
    </source>
</evidence>
<protein>
    <submittedName>
        <fullName evidence="2">Uncharacterized protein</fullName>
    </submittedName>
</protein>
<evidence type="ECO:0000313" key="2">
    <source>
        <dbReference type="EMBL" id="KAJ7349246.1"/>
    </source>
</evidence>
<proteinExistence type="predicted"/>
<gene>
    <name evidence="2" type="ORF">DFH08DRAFT_139479</name>
</gene>
<accession>A0AAD7A585</accession>
<dbReference type="Proteomes" id="UP001218218">
    <property type="component" value="Unassembled WGS sequence"/>
</dbReference>